<keyword evidence="7" id="KW-0413">Isomerase</keyword>
<feature type="signal peptide" evidence="9">
    <location>
        <begin position="1"/>
        <end position="17"/>
    </location>
</feature>
<dbReference type="GO" id="GO:0003755">
    <property type="term" value="F:peptidyl-prolyl cis-trans isomerase activity"/>
    <property type="evidence" value="ECO:0007669"/>
    <property type="project" value="UniProtKB-KW"/>
</dbReference>
<dbReference type="PROSITE" id="PS01096">
    <property type="entry name" value="PPIC_PPIASE_1"/>
    <property type="match status" value="1"/>
</dbReference>
<proteinExistence type="predicted"/>
<evidence type="ECO:0000256" key="4">
    <source>
        <dbReference type="ARBA" id="ARBA00022723"/>
    </source>
</evidence>
<keyword evidence="4" id="KW-0479">Metal-binding</keyword>
<dbReference type="PANTHER" id="PTHR43020:SF2">
    <property type="entry name" value="MITOCHONDRIAL TRNA METHYLTHIOTRANSFERASE CDK5RAP1"/>
    <property type="match status" value="1"/>
</dbReference>
<keyword evidence="6" id="KW-0411">Iron-sulfur</keyword>
<evidence type="ECO:0008006" key="16">
    <source>
        <dbReference type="Google" id="ProtNLM"/>
    </source>
</evidence>
<reference evidence="14 15" key="1">
    <citation type="submission" date="2024-10" db="EMBL/GenBank/DDBJ databases">
        <title>Updated reference genomes for cyclostephanoid diatoms.</title>
        <authorList>
            <person name="Roberts W.R."/>
            <person name="Alverson A.J."/>
        </authorList>
    </citation>
    <scope>NUCLEOTIDE SEQUENCE [LARGE SCALE GENOMIC DNA]</scope>
    <source>
        <strain evidence="14 15">AJA010-31</strain>
    </source>
</reference>
<organism evidence="14 15">
    <name type="scientific">Cyclotella atomus</name>
    <dbReference type="NCBI Taxonomy" id="382360"/>
    <lineage>
        <taxon>Eukaryota</taxon>
        <taxon>Sar</taxon>
        <taxon>Stramenopiles</taxon>
        <taxon>Ochrophyta</taxon>
        <taxon>Bacillariophyta</taxon>
        <taxon>Coscinodiscophyceae</taxon>
        <taxon>Thalassiosirophycidae</taxon>
        <taxon>Stephanodiscales</taxon>
        <taxon>Stephanodiscaceae</taxon>
        <taxon>Cyclotella</taxon>
    </lineage>
</organism>
<comment type="cofactor">
    <cofactor evidence="1">
        <name>[4Fe-4S] cluster</name>
        <dbReference type="ChEBI" id="CHEBI:49883"/>
    </cofactor>
</comment>
<dbReference type="InterPro" id="IPR002792">
    <property type="entry name" value="TRAM_dom"/>
</dbReference>
<dbReference type="InterPro" id="IPR046357">
    <property type="entry name" value="PPIase_dom_sf"/>
</dbReference>
<dbReference type="PROSITE" id="PS01278">
    <property type="entry name" value="MTTASE_RADICAL"/>
    <property type="match status" value="1"/>
</dbReference>
<dbReference type="InterPro" id="IPR038135">
    <property type="entry name" value="Methylthiotransferase_N_sf"/>
</dbReference>
<dbReference type="InterPro" id="IPR007197">
    <property type="entry name" value="rSAM"/>
</dbReference>
<accession>A0ABD3MRC7</accession>
<dbReference type="PROSITE" id="PS51918">
    <property type="entry name" value="RADICAL_SAM"/>
    <property type="match status" value="1"/>
</dbReference>
<dbReference type="AlphaFoldDB" id="A0ABD3MRC7"/>
<dbReference type="Gene3D" id="3.40.50.12160">
    <property type="entry name" value="Methylthiotransferase, N-terminal domain"/>
    <property type="match status" value="1"/>
</dbReference>
<dbReference type="SMART" id="SM00729">
    <property type="entry name" value="Elp3"/>
    <property type="match status" value="1"/>
</dbReference>
<evidence type="ECO:0000256" key="7">
    <source>
        <dbReference type="PROSITE-ProRule" id="PRU00278"/>
    </source>
</evidence>
<dbReference type="Pfam" id="PF04055">
    <property type="entry name" value="Radical_SAM"/>
    <property type="match status" value="1"/>
</dbReference>
<evidence type="ECO:0000256" key="9">
    <source>
        <dbReference type="SAM" id="SignalP"/>
    </source>
</evidence>
<dbReference type="InterPro" id="IPR006638">
    <property type="entry name" value="Elp3/MiaA/NifB-like_rSAM"/>
</dbReference>
<keyword evidence="2" id="KW-0004">4Fe-4S</keyword>
<dbReference type="SFLD" id="SFLDG01061">
    <property type="entry name" value="methylthiotransferase"/>
    <property type="match status" value="1"/>
</dbReference>
<dbReference type="InterPro" id="IPR005839">
    <property type="entry name" value="Methylthiotransferase"/>
</dbReference>
<dbReference type="Proteomes" id="UP001530400">
    <property type="component" value="Unassembled WGS sequence"/>
</dbReference>
<comment type="caution">
    <text evidence="14">The sequence shown here is derived from an EMBL/GenBank/DDBJ whole genome shotgun (WGS) entry which is preliminary data.</text>
</comment>
<dbReference type="InterPro" id="IPR013848">
    <property type="entry name" value="Methylthiotransferase_N"/>
</dbReference>
<evidence type="ECO:0000256" key="6">
    <source>
        <dbReference type="ARBA" id="ARBA00023014"/>
    </source>
</evidence>
<evidence type="ECO:0000256" key="5">
    <source>
        <dbReference type="ARBA" id="ARBA00023004"/>
    </source>
</evidence>
<dbReference type="PROSITE" id="PS50198">
    <property type="entry name" value="PPIC_PPIASE_2"/>
    <property type="match status" value="1"/>
</dbReference>
<dbReference type="InterPro" id="IPR020612">
    <property type="entry name" value="Methylthiotransferase_CS"/>
</dbReference>
<evidence type="ECO:0000256" key="2">
    <source>
        <dbReference type="ARBA" id="ARBA00022485"/>
    </source>
</evidence>
<dbReference type="Pfam" id="PF00919">
    <property type="entry name" value="UPF0004"/>
    <property type="match status" value="1"/>
</dbReference>
<dbReference type="InterPro" id="IPR000297">
    <property type="entry name" value="PPIase_PpiC"/>
</dbReference>
<name>A0ABD3MRC7_9STRA</name>
<feature type="domain" description="Radical SAM core" evidence="13">
    <location>
        <begin position="480"/>
        <end position="713"/>
    </location>
</feature>
<dbReference type="PANTHER" id="PTHR43020">
    <property type="entry name" value="CDK5 REGULATORY SUBUNIT-ASSOCIATED PROTEIN 1"/>
    <property type="match status" value="1"/>
</dbReference>
<feature type="chain" id="PRO_5044883020" description="Peptidylprolyl isomerase" evidence="9">
    <location>
        <begin position="18"/>
        <end position="782"/>
    </location>
</feature>
<dbReference type="Gene3D" id="3.10.50.40">
    <property type="match status" value="1"/>
</dbReference>
<evidence type="ECO:0000256" key="8">
    <source>
        <dbReference type="SAM" id="MobiDB-lite"/>
    </source>
</evidence>
<keyword evidence="3" id="KW-0949">S-adenosyl-L-methionine</keyword>
<dbReference type="InterPro" id="IPR023058">
    <property type="entry name" value="PPIase_PpiC_CS"/>
</dbReference>
<dbReference type="CDD" id="cd01335">
    <property type="entry name" value="Radical_SAM"/>
    <property type="match status" value="1"/>
</dbReference>
<dbReference type="SFLD" id="SFLDS00029">
    <property type="entry name" value="Radical_SAM"/>
    <property type="match status" value="1"/>
</dbReference>
<keyword evidence="9" id="KW-0732">Signal</keyword>
<keyword evidence="5" id="KW-0408">Iron</keyword>
<evidence type="ECO:0000259" key="10">
    <source>
        <dbReference type="PROSITE" id="PS50198"/>
    </source>
</evidence>
<dbReference type="InterPro" id="IPR023404">
    <property type="entry name" value="rSAM_horseshoe"/>
</dbReference>
<keyword evidence="7" id="KW-0697">Rotamase</keyword>
<feature type="domain" description="MTTase N-terminal" evidence="12">
    <location>
        <begin position="291"/>
        <end position="436"/>
    </location>
</feature>
<dbReference type="PROSITE" id="PS50926">
    <property type="entry name" value="TRAM"/>
    <property type="match status" value="1"/>
</dbReference>
<dbReference type="GO" id="GO:0051539">
    <property type="term" value="F:4 iron, 4 sulfur cluster binding"/>
    <property type="evidence" value="ECO:0007669"/>
    <property type="project" value="UniProtKB-KW"/>
</dbReference>
<keyword evidence="15" id="KW-1185">Reference proteome</keyword>
<dbReference type="Pfam" id="PF01938">
    <property type="entry name" value="TRAM"/>
    <property type="match status" value="1"/>
</dbReference>
<feature type="domain" description="TRAM" evidence="11">
    <location>
        <begin position="716"/>
        <end position="780"/>
    </location>
</feature>
<dbReference type="Gene3D" id="3.80.30.20">
    <property type="entry name" value="tm_1862 like domain"/>
    <property type="match status" value="1"/>
</dbReference>
<dbReference type="FunFam" id="3.80.30.20:FF:000001">
    <property type="entry name" value="tRNA-2-methylthio-N(6)-dimethylallyladenosine synthase 2"/>
    <property type="match status" value="1"/>
</dbReference>
<dbReference type="NCBIfam" id="TIGR01574">
    <property type="entry name" value="miaB-methiolase"/>
    <property type="match status" value="1"/>
</dbReference>
<dbReference type="GO" id="GO:0046872">
    <property type="term" value="F:metal ion binding"/>
    <property type="evidence" value="ECO:0007669"/>
    <property type="project" value="UniProtKB-KW"/>
</dbReference>
<dbReference type="SUPFAM" id="SSF102114">
    <property type="entry name" value="Radical SAM enzymes"/>
    <property type="match status" value="1"/>
</dbReference>
<evidence type="ECO:0000313" key="15">
    <source>
        <dbReference type="Proteomes" id="UP001530400"/>
    </source>
</evidence>
<dbReference type="NCBIfam" id="TIGR00089">
    <property type="entry name" value="MiaB/RimO family radical SAM methylthiotransferase"/>
    <property type="match status" value="1"/>
</dbReference>
<dbReference type="EMBL" id="JALLPJ020001388">
    <property type="protein sequence ID" value="KAL3766227.1"/>
    <property type="molecule type" value="Genomic_DNA"/>
</dbReference>
<dbReference type="InterPro" id="IPR058240">
    <property type="entry name" value="rSAM_sf"/>
</dbReference>
<dbReference type="SFLD" id="SFLDG01082">
    <property type="entry name" value="B12-binding_domain_containing"/>
    <property type="match status" value="1"/>
</dbReference>
<dbReference type="PROSITE" id="PS51449">
    <property type="entry name" value="MTTASE_N"/>
    <property type="match status" value="1"/>
</dbReference>
<evidence type="ECO:0000259" key="11">
    <source>
        <dbReference type="PROSITE" id="PS50926"/>
    </source>
</evidence>
<dbReference type="GO" id="GO:0016740">
    <property type="term" value="F:transferase activity"/>
    <property type="evidence" value="ECO:0007669"/>
    <property type="project" value="UniProtKB-ARBA"/>
</dbReference>
<evidence type="ECO:0000259" key="13">
    <source>
        <dbReference type="PROSITE" id="PS51918"/>
    </source>
</evidence>
<evidence type="ECO:0000313" key="14">
    <source>
        <dbReference type="EMBL" id="KAL3766227.1"/>
    </source>
</evidence>
<feature type="domain" description="PpiC" evidence="10">
    <location>
        <begin position="74"/>
        <end position="220"/>
    </location>
</feature>
<protein>
    <recommendedName>
        <fullName evidence="16">Peptidylprolyl isomerase</fullName>
    </recommendedName>
</protein>
<evidence type="ECO:0000256" key="3">
    <source>
        <dbReference type="ARBA" id="ARBA00022691"/>
    </source>
</evidence>
<evidence type="ECO:0000259" key="12">
    <source>
        <dbReference type="PROSITE" id="PS51449"/>
    </source>
</evidence>
<feature type="region of interest" description="Disordered" evidence="8">
    <location>
        <begin position="251"/>
        <end position="273"/>
    </location>
</feature>
<evidence type="ECO:0000256" key="1">
    <source>
        <dbReference type="ARBA" id="ARBA00001966"/>
    </source>
</evidence>
<sequence length="782" mass="86668">MAPLLATAWLLLAQANAWSTSHPCHVKSVHLASSKVTNDPATSADKIEQGQKRKWFPIHPADALSTNNDYNAIVKSAYVRHCLVETEEMADLILGLYVGGGAVDGESSLVLEDDDESTDLFDKLARQTSTCVHTRQDGGEIGWIDNPHYKQSNDDGSNLSSSIETSKLNDAVSEIISNQVLEQLFQRRVKGGDVLKLPIITNEQRSGDASAGWHVLRVDDLHLRPITTTDASSKSVVNKVRPKLKGSGAVPLSPLFQKRDDDSNAESSSNIVNSEVDREGNAIIYTIPDAKYYKIVTTGCQMNVADSERIMGVLENELGLTSLDQRGGSIGINELLAADDASDNSNNNKSTRKKETPDILLLNTCTIRDHAEQKVYDALGPYAAMKRAGKPLAIVVAGCVAQQEGEALLRRFPEIDLVLGPQYIPWLSDLLVEVGKGSQLCMTESMLWSESGGAAGNKKNGKGWNSSREKDRDWMVPMKRGHSVRGWVNVIYGCNEHCTYCVVPSVRGVEQSRSMEAILQECLSLASSGYKEVTLLGQNIDAYGRDMMPKRTFADLLHYLNNNLPDGTIERIRYVTSHPRYFSDRVIDAVANLDKVCECFHMPFQAGDDGVLRDMRRGYTYESYMNIIRKIRAKSPDAAICGDVIVGFPGETEEAFQRTLDLMEEVKFDNLNTFAYSPRPNTEAAEWINQIAAHVQSERLQRVQELAARHALERSERYVGNIVEVLVEDRNPKNKAECMGRTRQGRQVFFEGGIERLKGQLVNVKVLEARTWSLVGELSGIL</sequence>
<gene>
    <name evidence="14" type="ORF">ACHAWO_012229</name>
</gene>